<protein>
    <submittedName>
        <fullName evidence="1">Uncharacterized protein</fullName>
    </submittedName>
</protein>
<name>A0A3S4YNH2_9NEIS</name>
<gene>
    <name evidence="1" type="ORF">NCTC12742_00144</name>
</gene>
<proteinExistence type="predicted"/>
<accession>A0A3S4YNH2</accession>
<evidence type="ECO:0000313" key="2">
    <source>
        <dbReference type="Proteomes" id="UP000272771"/>
    </source>
</evidence>
<reference evidence="1 2" key="1">
    <citation type="submission" date="2018-12" db="EMBL/GenBank/DDBJ databases">
        <authorList>
            <consortium name="Pathogen Informatics"/>
        </authorList>
    </citation>
    <scope>NUCLEOTIDE SEQUENCE [LARGE SCALE GENOMIC DNA]</scope>
    <source>
        <strain evidence="1 2">NCTC12742</strain>
    </source>
</reference>
<dbReference type="AlphaFoldDB" id="A0A3S4YNH2"/>
<evidence type="ECO:0000313" key="1">
    <source>
        <dbReference type="EMBL" id="VEJ49328.1"/>
    </source>
</evidence>
<organism evidence="1 2">
    <name type="scientific">Neisseria weaveri</name>
    <dbReference type="NCBI Taxonomy" id="28091"/>
    <lineage>
        <taxon>Bacteria</taxon>
        <taxon>Pseudomonadati</taxon>
        <taxon>Pseudomonadota</taxon>
        <taxon>Betaproteobacteria</taxon>
        <taxon>Neisseriales</taxon>
        <taxon>Neisseriaceae</taxon>
        <taxon>Neisseria</taxon>
    </lineage>
</organism>
<keyword evidence="2" id="KW-1185">Reference proteome</keyword>
<dbReference type="EMBL" id="LR134533">
    <property type="protein sequence ID" value="VEJ49328.1"/>
    <property type="molecule type" value="Genomic_DNA"/>
</dbReference>
<dbReference type="Proteomes" id="UP000272771">
    <property type="component" value="Chromosome"/>
</dbReference>
<sequence>MPFSLFADTAGSFQHTAARRRLWAHGKRTFRHFRFQHTAARRRLYPIIGCKRINKVVSTHSRPKAAVRDSWRPVVPFDVSTHSRPKAAVANKVRKCVIGMVSTHSRPKAAVLILLSSAGNMGFQHTAARRRLSRPAKSCKNLPAGFNTQPPEGGCGTSENVISVL</sequence>